<dbReference type="GO" id="GO:0042790">
    <property type="term" value="P:nucleolar large rRNA transcription by RNA polymerase I"/>
    <property type="evidence" value="ECO:0007669"/>
    <property type="project" value="TreeGrafter"/>
</dbReference>
<accession>A0A6G0T9A7</accession>
<evidence type="ECO:0000256" key="4">
    <source>
        <dbReference type="ARBA" id="ARBA00022771"/>
    </source>
</evidence>
<keyword evidence="3" id="KW-0479">Metal-binding</keyword>
<comment type="subcellular location">
    <subcellularLocation>
        <location evidence="1">Nucleus</location>
        <location evidence="1">Nucleolus</location>
    </subcellularLocation>
</comment>
<evidence type="ECO:0000313" key="11">
    <source>
        <dbReference type="Proteomes" id="UP000475862"/>
    </source>
</evidence>
<evidence type="ECO:0000313" key="10">
    <source>
        <dbReference type="EMBL" id="KAE9527618.1"/>
    </source>
</evidence>
<keyword evidence="8" id="KW-0804">Transcription</keyword>
<evidence type="ECO:0000256" key="2">
    <source>
        <dbReference type="ARBA" id="ARBA00006899"/>
    </source>
</evidence>
<comment type="similarity">
    <text evidence="2">Belongs to the RRN7/TAF1B family.</text>
</comment>
<reference evidence="10 11" key="1">
    <citation type="submission" date="2019-08" db="EMBL/GenBank/DDBJ databases">
        <title>The genome of the soybean aphid Biotype 1, its phylome, world population structure and adaptation to the North American continent.</title>
        <authorList>
            <person name="Giordano R."/>
            <person name="Donthu R.K."/>
            <person name="Hernandez A.G."/>
            <person name="Wright C.L."/>
            <person name="Zimin A.V."/>
        </authorList>
    </citation>
    <scope>NUCLEOTIDE SEQUENCE [LARGE SCALE GENOMIC DNA]</scope>
    <source>
        <tissue evidence="10">Whole aphids</tissue>
    </source>
</reference>
<dbReference type="GO" id="GO:0005668">
    <property type="term" value="C:RNA polymerase transcription factor SL1 complex"/>
    <property type="evidence" value="ECO:0007669"/>
    <property type="project" value="TreeGrafter"/>
</dbReference>
<proteinExistence type="inferred from homology"/>
<keyword evidence="7" id="KW-0238">DNA-binding</keyword>
<gene>
    <name evidence="10" type="ORF">AGLY_012898</name>
</gene>
<evidence type="ECO:0000256" key="6">
    <source>
        <dbReference type="ARBA" id="ARBA00023015"/>
    </source>
</evidence>
<keyword evidence="11" id="KW-1185">Reference proteome</keyword>
<evidence type="ECO:0008006" key="12">
    <source>
        <dbReference type="Google" id="ProtNLM"/>
    </source>
</evidence>
<dbReference type="EMBL" id="VYZN01000052">
    <property type="protein sequence ID" value="KAE9527618.1"/>
    <property type="molecule type" value="Genomic_DNA"/>
</dbReference>
<sequence>MQANECFVCGCNNFTVTDGAFVCNECGIQSQSIREEHVGIHENVNLNYEDPANIDHEITTGSQLEKAKKLLSWECYNFILLGLTDEIIELGAKPSLKIIVLQLWVQYLQFIEVAFTSKKFKKLPKLNTSINDVDCQILYGVENLKNKILQAKIGVAKEKKKRCSNKRKSLSSSINSSITDINKRNRFSRKLKKLDHTTRDSNNDSVGLSDDISLLQRSNKSSKIKIKLTKNIKQSLTSMSSKTKDLTNEESLKLFKTGRKQWNSLKTKEKKNVLSIKKLICILQLALMINDDDIYLSDILRWIHEGHLHVNRVNLFLPENSKHGVNFSVMVPSSSRNFINGEFHLLLKHFKADKLPDIDLKKLLLRFCDELQLPNDFTHFACKLISISPPSTKCNQILPDIEVKVMTYILFAAKFLFCLDGNAENLSSDFAEKINQQKISGWNTLKVFLLAHIYYVIVFYRSNIIDKKLFSWNDYVQYIEFRNCIVSKYNYVLHEKLYKNNIRNTQLFINDWNIMKSTLPILEGDKICKSFRVNTECLLRSLPDFGIKENYREIPASTKPLSSTIKWIVEYHSVELSDEAKRILEQNFTHTDILYLTNEKRIYDLAEECNIPIEVNFNSPLHYMKQKGRDPDTVGTLPYTAQTNVYLVNQELYENKQNETKNTSFEEKPNTIFLGTGSNYWYIHINKHFLRKANISKQNKVFKKKLPYSFLWFMDQCCRVLDCHMSDLYKQLMDLENEFSTFIQPNKSSSQTECEEMISNIIL</sequence>
<evidence type="ECO:0000256" key="8">
    <source>
        <dbReference type="ARBA" id="ARBA00023163"/>
    </source>
</evidence>
<dbReference type="GO" id="GO:0008270">
    <property type="term" value="F:zinc ion binding"/>
    <property type="evidence" value="ECO:0007669"/>
    <property type="project" value="UniProtKB-KW"/>
</dbReference>
<evidence type="ECO:0000256" key="3">
    <source>
        <dbReference type="ARBA" id="ARBA00022723"/>
    </source>
</evidence>
<evidence type="ECO:0000256" key="5">
    <source>
        <dbReference type="ARBA" id="ARBA00022833"/>
    </source>
</evidence>
<dbReference type="Proteomes" id="UP000475862">
    <property type="component" value="Unassembled WGS sequence"/>
</dbReference>
<dbReference type="PANTHER" id="PTHR31576:SF2">
    <property type="entry name" value="TATA BOX-BINDING PROTEIN-ASSOCIATED FACTOR RNA POLYMERASE I SUBUNIT B"/>
    <property type="match status" value="1"/>
</dbReference>
<keyword evidence="6" id="KW-0805">Transcription regulation</keyword>
<evidence type="ECO:0000256" key="1">
    <source>
        <dbReference type="ARBA" id="ARBA00004604"/>
    </source>
</evidence>
<dbReference type="PANTHER" id="PTHR31576">
    <property type="entry name" value="TATA BOX-BINDING PROTEIN-ASSOCIATED FACTOR RNA POLYMERASE I SUBUNIT B"/>
    <property type="match status" value="1"/>
</dbReference>
<evidence type="ECO:0000256" key="9">
    <source>
        <dbReference type="ARBA" id="ARBA00023242"/>
    </source>
</evidence>
<dbReference type="AlphaFoldDB" id="A0A6G0T9A7"/>
<name>A0A6G0T9A7_APHGL</name>
<keyword evidence="4" id="KW-0863">Zinc-finger</keyword>
<dbReference type="InterPro" id="IPR033599">
    <property type="entry name" value="TAF1B/Rrn7"/>
</dbReference>
<comment type="caution">
    <text evidence="10">The sequence shown here is derived from an EMBL/GenBank/DDBJ whole genome shotgun (WGS) entry which is preliminary data.</text>
</comment>
<keyword evidence="5" id="KW-0862">Zinc</keyword>
<organism evidence="10 11">
    <name type="scientific">Aphis glycines</name>
    <name type="common">Soybean aphid</name>
    <dbReference type="NCBI Taxonomy" id="307491"/>
    <lineage>
        <taxon>Eukaryota</taxon>
        <taxon>Metazoa</taxon>
        <taxon>Ecdysozoa</taxon>
        <taxon>Arthropoda</taxon>
        <taxon>Hexapoda</taxon>
        <taxon>Insecta</taxon>
        <taxon>Pterygota</taxon>
        <taxon>Neoptera</taxon>
        <taxon>Paraneoptera</taxon>
        <taxon>Hemiptera</taxon>
        <taxon>Sternorrhyncha</taxon>
        <taxon>Aphidomorpha</taxon>
        <taxon>Aphidoidea</taxon>
        <taxon>Aphididae</taxon>
        <taxon>Aphidini</taxon>
        <taxon>Aphis</taxon>
        <taxon>Aphis</taxon>
    </lineage>
</organism>
<dbReference type="GO" id="GO:0070860">
    <property type="term" value="C:RNA polymerase I core factor complex"/>
    <property type="evidence" value="ECO:0007669"/>
    <property type="project" value="InterPro"/>
</dbReference>
<evidence type="ECO:0000256" key="7">
    <source>
        <dbReference type="ARBA" id="ARBA00023125"/>
    </source>
</evidence>
<protein>
    <recommendedName>
        <fullName evidence="12">TATA box-binding protein-associated factor RNA polymerase I subunit B</fullName>
    </recommendedName>
</protein>
<keyword evidence="9" id="KW-0539">Nucleus</keyword>
<dbReference type="GO" id="GO:0001164">
    <property type="term" value="F:RNA polymerase I core promoter sequence-specific DNA binding"/>
    <property type="evidence" value="ECO:0007669"/>
    <property type="project" value="InterPro"/>
</dbReference>
<dbReference type="OrthoDB" id="10069252at2759"/>